<sequence>MNQNLRNELVTMMKEDQRLLQQLAIEERQEQMTEQESKRRANIEQTS</sequence>
<dbReference type="EMBL" id="FOGS01000009">
    <property type="protein sequence ID" value="SES20442.1"/>
    <property type="molecule type" value="Genomic_DNA"/>
</dbReference>
<dbReference type="RefSeq" id="WP_175474740.1">
    <property type="nucleotide sequence ID" value="NZ_FOGS01000009.1"/>
</dbReference>
<evidence type="ECO:0000313" key="2">
    <source>
        <dbReference type="Proteomes" id="UP000198505"/>
    </source>
</evidence>
<organism evidence="1 2">
    <name type="scientific">Vreelandella subterranea</name>
    <dbReference type="NCBI Taxonomy" id="416874"/>
    <lineage>
        <taxon>Bacteria</taxon>
        <taxon>Pseudomonadati</taxon>
        <taxon>Pseudomonadota</taxon>
        <taxon>Gammaproteobacteria</taxon>
        <taxon>Oceanospirillales</taxon>
        <taxon>Halomonadaceae</taxon>
        <taxon>Vreelandella</taxon>
    </lineage>
</organism>
<keyword evidence="2" id="KW-1185">Reference proteome</keyword>
<dbReference type="AlphaFoldDB" id="A0A1H9VFL5"/>
<evidence type="ECO:0000313" key="1">
    <source>
        <dbReference type="EMBL" id="SES20442.1"/>
    </source>
</evidence>
<reference evidence="2" key="1">
    <citation type="submission" date="2016-10" db="EMBL/GenBank/DDBJ databases">
        <authorList>
            <person name="Varghese N."/>
            <person name="Submissions S."/>
        </authorList>
    </citation>
    <scope>NUCLEOTIDE SEQUENCE [LARGE SCALE GENOMIC DNA]</scope>
    <source>
        <strain evidence="2">CGMCC 1.6495</strain>
    </source>
</reference>
<dbReference type="STRING" id="416874.SAMN04487958_10978"/>
<gene>
    <name evidence="1" type="ORF">SAMN04487958_10978</name>
</gene>
<protein>
    <submittedName>
        <fullName evidence="1">Uncharacterized protein</fullName>
    </submittedName>
</protein>
<name>A0A1H9VFL5_9GAMM</name>
<proteinExistence type="predicted"/>
<accession>A0A1H9VFL5</accession>
<dbReference type="Proteomes" id="UP000198505">
    <property type="component" value="Unassembled WGS sequence"/>
</dbReference>